<dbReference type="EMBL" id="MHBZ01000015">
    <property type="protein sequence ID" value="OGY11548.1"/>
    <property type="molecule type" value="Genomic_DNA"/>
</dbReference>
<evidence type="ECO:0008006" key="6">
    <source>
        <dbReference type="Google" id="ProtNLM"/>
    </source>
</evidence>
<dbReference type="CDD" id="cd03809">
    <property type="entry name" value="GT4_MtfB-like"/>
    <property type="match status" value="1"/>
</dbReference>
<gene>
    <name evidence="4" type="ORF">A3D26_03290</name>
</gene>
<comment type="caution">
    <text evidence="4">The sequence shown here is derived from an EMBL/GenBank/DDBJ whole genome shotgun (WGS) entry which is preliminary data.</text>
</comment>
<dbReference type="Pfam" id="PF13439">
    <property type="entry name" value="Glyco_transf_4"/>
    <property type="match status" value="1"/>
</dbReference>
<protein>
    <recommendedName>
        <fullName evidence="6">Glycosyl transferase family 1 domain-containing protein</fullName>
    </recommendedName>
</protein>
<dbReference type="PANTHER" id="PTHR46401:SF2">
    <property type="entry name" value="GLYCOSYLTRANSFERASE WBBK-RELATED"/>
    <property type="match status" value="1"/>
</dbReference>
<evidence type="ECO:0000259" key="3">
    <source>
        <dbReference type="Pfam" id="PF13439"/>
    </source>
</evidence>
<feature type="domain" description="Glycosyl transferase family 1" evidence="2">
    <location>
        <begin position="185"/>
        <end position="341"/>
    </location>
</feature>
<reference evidence="4 5" key="1">
    <citation type="journal article" date="2016" name="Nat. Commun.">
        <title>Thousands of microbial genomes shed light on interconnected biogeochemical processes in an aquifer system.</title>
        <authorList>
            <person name="Anantharaman K."/>
            <person name="Brown C.T."/>
            <person name="Hug L.A."/>
            <person name="Sharon I."/>
            <person name="Castelle C.J."/>
            <person name="Probst A.J."/>
            <person name="Thomas B.C."/>
            <person name="Singh A."/>
            <person name="Wilkins M.J."/>
            <person name="Karaoz U."/>
            <person name="Brodie E.L."/>
            <person name="Williams K.H."/>
            <person name="Hubbard S.S."/>
            <person name="Banfield J.F."/>
        </authorList>
    </citation>
    <scope>NUCLEOTIDE SEQUENCE [LARGE SCALE GENOMIC DNA]</scope>
</reference>
<name>A0A1G1V7U9_9BACT</name>
<proteinExistence type="predicted"/>
<evidence type="ECO:0000313" key="4">
    <source>
        <dbReference type="EMBL" id="OGY11548.1"/>
    </source>
</evidence>
<dbReference type="Pfam" id="PF00534">
    <property type="entry name" value="Glycos_transf_1"/>
    <property type="match status" value="1"/>
</dbReference>
<dbReference type="GO" id="GO:0009103">
    <property type="term" value="P:lipopolysaccharide biosynthetic process"/>
    <property type="evidence" value="ECO:0007669"/>
    <property type="project" value="TreeGrafter"/>
</dbReference>
<evidence type="ECO:0000259" key="2">
    <source>
        <dbReference type="Pfam" id="PF00534"/>
    </source>
</evidence>
<sequence length="364" mass="42026">MARIGIDARLWGSKNTGIGRYTEELVRNLQLLDKKNEYVVFCRKKDKQEIPRTHSWKIVEADIPHYSFSEQLQLVQILARENLDLLHVPHFNAPILYPRRFIITIHDILWHSSKGLKATNLPPPFYLMKYAAYKLVVRNAVSRAKAIIVPSHATAKDVTKYFSKAKNKLVVTYEGVTFLVKSQPQPKHKIKKPYILYVGNLYPHKNIEQAVKAIKITNTHLVIVCARNVFLERLEKFIKKEKLEEWVTTVGFVSDQKLKTFYANAKGFIFPTLSEGFGLPGLEAMANNCPVICSKIPVLKEVYKDAALYFDPKDTKDIAEKIQKVLTNQKLRNTLIKKGRQQVAKYSWRKMAKETLNVYEKALR</sequence>
<evidence type="ECO:0000256" key="1">
    <source>
        <dbReference type="ARBA" id="ARBA00022679"/>
    </source>
</evidence>
<dbReference type="InterPro" id="IPR028098">
    <property type="entry name" value="Glyco_trans_4-like_N"/>
</dbReference>
<dbReference type="Gene3D" id="3.40.50.2000">
    <property type="entry name" value="Glycogen Phosphorylase B"/>
    <property type="match status" value="2"/>
</dbReference>
<keyword evidence="1" id="KW-0808">Transferase</keyword>
<dbReference type="PANTHER" id="PTHR46401">
    <property type="entry name" value="GLYCOSYLTRANSFERASE WBBK-RELATED"/>
    <property type="match status" value="1"/>
</dbReference>
<dbReference type="GO" id="GO:0016757">
    <property type="term" value="F:glycosyltransferase activity"/>
    <property type="evidence" value="ECO:0007669"/>
    <property type="project" value="InterPro"/>
</dbReference>
<feature type="domain" description="Glycosyltransferase subfamily 4-like N-terminal" evidence="3">
    <location>
        <begin position="17"/>
        <end position="176"/>
    </location>
</feature>
<dbReference type="InterPro" id="IPR001296">
    <property type="entry name" value="Glyco_trans_1"/>
</dbReference>
<dbReference type="AlphaFoldDB" id="A0A1G1V7U9"/>
<organism evidence="4 5">
    <name type="scientific">Candidatus Blackburnbacteria bacterium RIFCSPHIGHO2_02_FULL_44_20</name>
    <dbReference type="NCBI Taxonomy" id="1797516"/>
    <lineage>
        <taxon>Bacteria</taxon>
        <taxon>Candidatus Blackburniibacteriota</taxon>
    </lineage>
</organism>
<accession>A0A1G1V7U9</accession>
<dbReference type="Proteomes" id="UP000178319">
    <property type="component" value="Unassembled WGS sequence"/>
</dbReference>
<dbReference type="STRING" id="1797516.A3D26_03290"/>
<evidence type="ECO:0000313" key="5">
    <source>
        <dbReference type="Proteomes" id="UP000178319"/>
    </source>
</evidence>
<dbReference type="SUPFAM" id="SSF53756">
    <property type="entry name" value="UDP-Glycosyltransferase/glycogen phosphorylase"/>
    <property type="match status" value="1"/>
</dbReference>